<dbReference type="InterPro" id="IPR017972">
    <property type="entry name" value="Cyt_P450_CS"/>
</dbReference>
<evidence type="ECO:0000256" key="1">
    <source>
        <dbReference type="ARBA" id="ARBA00001971"/>
    </source>
</evidence>
<proteinExistence type="inferred from homology"/>
<gene>
    <name evidence="8" type="ORF">GQ607_012283</name>
</gene>
<evidence type="ECO:0000256" key="4">
    <source>
        <dbReference type="ARBA" id="ARBA00023004"/>
    </source>
</evidence>
<protein>
    <submittedName>
        <fullName evidence="8">Prostacyclin synthase</fullName>
    </submittedName>
</protein>
<sequence>MASLFFFIYGDARLSIIPQVSWSNMANHESLIHDAGQSRSTVLLAAATFLMVPLAVILKRLLFPTFDAREPPILRPTVPFFGHVVSLVREAANFNNRLYREHKMPICTLPMLHGKMYLINSPALIAAAMRTSDISFFPIEMEATASILDMPPHHLEKLGPEVIHHFGKTMATALMKQPLHAINSASLGYCSEVMNAIGADPKKLPAWDWIQEVMAMAASRALYGRHNMWDMEKFGDLWTFDDNLAILGANIAPKLLAPKAVAARQRMHALLRPFYVSHLDDSPDVASIVKERARCLRDVGIPSEDLLSMEFLLPWAATTNTIPMTFWFLMNIFAEPEYVDHARQEILEITEIVRREDGRRDATVNARDLESRCPFLMACFRELLRLYVAQVFNRRAMQDVTLEDSDGRQYLLKKGTNMQWATSVIHLMPDIWGDDVTSFKPERFLNVTPEEERRRRGFMLPFGGGKHMCPGRFFAQTEIVGFVGALALGFNIEDVKVPPAGAPTLAGAARHPERGRRNDEIVISRRIGWEDVNWKFAC</sequence>
<evidence type="ECO:0000256" key="6">
    <source>
        <dbReference type="PIRSR" id="PIRSR602403-1"/>
    </source>
</evidence>
<reference evidence="8 9" key="1">
    <citation type="submission" date="2019-12" db="EMBL/GenBank/DDBJ databases">
        <title>A genome sequence resource for the geographically widespread anthracnose pathogen Colletotrichum asianum.</title>
        <authorList>
            <person name="Meng Y."/>
        </authorList>
    </citation>
    <scope>NUCLEOTIDE SEQUENCE [LARGE SCALE GENOMIC DNA]</scope>
    <source>
        <strain evidence="8 9">ICMP 18580</strain>
    </source>
</reference>
<dbReference type="CDD" id="cd11040">
    <property type="entry name" value="CYP7_CYP8-like"/>
    <property type="match status" value="1"/>
</dbReference>
<comment type="caution">
    <text evidence="8">The sequence shown here is derived from an EMBL/GenBank/DDBJ whole genome shotgun (WGS) entry which is preliminary data.</text>
</comment>
<keyword evidence="6 7" id="KW-0349">Heme</keyword>
<organism evidence="8 9">
    <name type="scientific">Colletotrichum asianum</name>
    <dbReference type="NCBI Taxonomy" id="702518"/>
    <lineage>
        <taxon>Eukaryota</taxon>
        <taxon>Fungi</taxon>
        <taxon>Dikarya</taxon>
        <taxon>Ascomycota</taxon>
        <taxon>Pezizomycotina</taxon>
        <taxon>Sordariomycetes</taxon>
        <taxon>Hypocreomycetidae</taxon>
        <taxon>Glomerellales</taxon>
        <taxon>Glomerellaceae</taxon>
        <taxon>Colletotrichum</taxon>
        <taxon>Colletotrichum gloeosporioides species complex</taxon>
    </lineage>
</organism>
<dbReference type="PRINTS" id="PR00465">
    <property type="entry name" value="EP450IV"/>
</dbReference>
<dbReference type="InterPro" id="IPR036396">
    <property type="entry name" value="Cyt_P450_sf"/>
</dbReference>
<dbReference type="InterPro" id="IPR053007">
    <property type="entry name" value="CYP450_monoxygenase_sec-met"/>
</dbReference>
<accession>A0A8H3ZM20</accession>
<evidence type="ECO:0000313" key="9">
    <source>
        <dbReference type="Proteomes" id="UP000434172"/>
    </source>
</evidence>
<evidence type="ECO:0000256" key="5">
    <source>
        <dbReference type="ARBA" id="ARBA00023033"/>
    </source>
</evidence>
<dbReference type="GO" id="GO:0016705">
    <property type="term" value="F:oxidoreductase activity, acting on paired donors, with incorporation or reduction of molecular oxygen"/>
    <property type="evidence" value="ECO:0007669"/>
    <property type="project" value="InterPro"/>
</dbReference>
<feature type="binding site" description="axial binding residue" evidence="6">
    <location>
        <position position="469"/>
    </location>
    <ligand>
        <name>heme</name>
        <dbReference type="ChEBI" id="CHEBI:30413"/>
    </ligand>
    <ligandPart>
        <name>Fe</name>
        <dbReference type="ChEBI" id="CHEBI:18248"/>
    </ligandPart>
</feature>
<evidence type="ECO:0000256" key="7">
    <source>
        <dbReference type="RuleBase" id="RU000461"/>
    </source>
</evidence>
<keyword evidence="7" id="KW-0560">Oxidoreductase</keyword>
<dbReference type="Gene3D" id="1.10.630.10">
    <property type="entry name" value="Cytochrome P450"/>
    <property type="match status" value="1"/>
</dbReference>
<keyword evidence="4 6" id="KW-0408">Iron</keyword>
<keyword evidence="3 6" id="KW-0479">Metal-binding</keyword>
<dbReference type="Proteomes" id="UP000434172">
    <property type="component" value="Unassembled WGS sequence"/>
</dbReference>
<evidence type="ECO:0000313" key="8">
    <source>
        <dbReference type="EMBL" id="KAF0320527.1"/>
    </source>
</evidence>
<dbReference type="PANTHER" id="PTHR47582:SF1">
    <property type="entry name" value="P450, PUTATIVE (EUROFUNG)-RELATED"/>
    <property type="match status" value="1"/>
</dbReference>
<dbReference type="Pfam" id="PF00067">
    <property type="entry name" value="p450"/>
    <property type="match status" value="1"/>
</dbReference>
<keyword evidence="5 7" id="KW-0503">Monooxygenase</keyword>
<dbReference type="PROSITE" id="PS00086">
    <property type="entry name" value="CYTOCHROME_P450"/>
    <property type="match status" value="1"/>
</dbReference>
<name>A0A8H3ZM20_9PEZI</name>
<dbReference type="OrthoDB" id="1470350at2759"/>
<dbReference type="AlphaFoldDB" id="A0A8H3ZM20"/>
<dbReference type="GO" id="GO:0020037">
    <property type="term" value="F:heme binding"/>
    <property type="evidence" value="ECO:0007669"/>
    <property type="project" value="InterPro"/>
</dbReference>
<comment type="similarity">
    <text evidence="2 7">Belongs to the cytochrome P450 family.</text>
</comment>
<evidence type="ECO:0000256" key="2">
    <source>
        <dbReference type="ARBA" id="ARBA00010617"/>
    </source>
</evidence>
<dbReference type="InterPro" id="IPR002403">
    <property type="entry name" value="Cyt_P450_E_grp-IV"/>
</dbReference>
<dbReference type="GO" id="GO:0004497">
    <property type="term" value="F:monooxygenase activity"/>
    <property type="evidence" value="ECO:0007669"/>
    <property type="project" value="UniProtKB-KW"/>
</dbReference>
<comment type="cofactor">
    <cofactor evidence="1 6">
        <name>heme</name>
        <dbReference type="ChEBI" id="CHEBI:30413"/>
    </cofactor>
</comment>
<dbReference type="PANTHER" id="PTHR47582">
    <property type="entry name" value="P450, PUTATIVE (EUROFUNG)-RELATED"/>
    <property type="match status" value="1"/>
</dbReference>
<dbReference type="SUPFAM" id="SSF48264">
    <property type="entry name" value="Cytochrome P450"/>
    <property type="match status" value="1"/>
</dbReference>
<dbReference type="InterPro" id="IPR001128">
    <property type="entry name" value="Cyt_P450"/>
</dbReference>
<dbReference type="EMBL" id="WOWK01000082">
    <property type="protein sequence ID" value="KAF0320527.1"/>
    <property type="molecule type" value="Genomic_DNA"/>
</dbReference>
<evidence type="ECO:0000256" key="3">
    <source>
        <dbReference type="ARBA" id="ARBA00022723"/>
    </source>
</evidence>
<dbReference type="GO" id="GO:0005506">
    <property type="term" value="F:iron ion binding"/>
    <property type="evidence" value="ECO:0007669"/>
    <property type="project" value="InterPro"/>
</dbReference>
<keyword evidence="9" id="KW-1185">Reference proteome</keyword>